<organism evidence="1 2">
    <name type="scientific">Candidatus Methylopumilus turicensis</name>
    <dbReference type="NCBI Taxonomy" id="1581680"/>
    <lineage>
        <taxon>Bacteria</taxon>
        <taxon>Pseudomonadati</taxon>
        <taxon>Pseudomonadota</taxon>
        <taxon>Betaproteobacteria</taxon>
        <taxon>Nitrosomonadales</taxon>
        <taxon>Methylophilaceae</taxon>
        <taxon>Candidatus Methylopumilus</taxon>
    </lineage>
</organism>
<accession>A0A0B7J1U0</accession>
<evidence type="ECO:0000313" key="1">
    <source>
        <dbReference type="EMBL" id="CEN56683.1"/>
    </source>
</evidence>
<name>A0A0B7J1U0_9PROT</name>
<dbReference type="OrthoDB" id="8538591at2"/>
<evidence type="ECO:0000313" key="2">
    <source>
        <dbReference type="Proteomes" id="UP000056322"/>
    </source>
</evidence>
<dbReference type="RefSeq" id="WP_045751731.1">
    <property type="nucleotide sequence ID" value="NZ_LN794158.1"/>
</dbReference>
<dbReference type="STRING" id="1581680.BN1209_1648"/>
<dbReference type="KEGG" id="mbac:BN1209_1648"/>
<keyword evidence="1" id="KW-0449">Lipoprotein</keyword>
<dbReference type="HOGENOM" id="CLU_2523682_0_0_4"/>
<proteinExistence type="predicted"/>
<keyword evidence="2" id="KW-1185">Reference proteome</keyword>
<protein>
    <submittedName>
        <fullName evidence="1">Putative lipoprotein</fullName>
    </submittedName>
</protein>
<dbReference type="PROSITE" id="PS51257">
    <property type="entry name" value="PROKAR_LIPOPROTEIN"/>
    <property type="match status" value="1"/>
</dbReference>
<dbReference type="EMBL" id="LN794158">
    <property type="protein sequence ID" value="CEN56683.1"/>
    <property type="molecule type" value="Genomic_DNA"/>
</dbReference>
<dbReference type="AlphaFoldDB" id="A0A0B7J1U0"/>
<gene>
    <name evidence="1" type="ORF">BN1209_1648</name>
</gene>
<reference evidence="2" key="1">
    <citation type="submission" date="2014-12" db="EMBL/GenBank/DDBJ databases">
        <authorList>
            <person name="Salcher M.M."/>
        </authorList>
    </citation>
    <scope>NUCLEOTIDE SEQUENCE [LARGE SCALE GENOMIC DNA]</scope>
    <source>
        <strain evidence="2">MMS-10A-171</strain>
    </source>
</reference>
<dbReference type="Proteomes" id="UP000056322">
    <property type="component" value="Chromosome 1"/>
</dbReference>
<sequence>MYKLLFVALVFLGGCAQLQHGAIQPVVLKDAKNSIYFTTCAGAVEDWPSCYDKASATCNGKYDVITREDNNRGTKRELTFQCKK</sequence>